<protein>
    <recommendedName>
        <fullName evidence="3">Fur-regulated basic protein B</fullName>
    </recommendedName>
</protein>
<dbReference type="OrthoDB" id="2991278at2"/>
<organism evidence="1 2">
    <name type="scientific">Alkalibacillus haloalkaliphilus</name>
    <dbReference type="NCBI Taxonomy" id="94136"/>
    <lineage>
        <taxon>Bacteria</taxon>
        <taxon>Bacillati</taxon>
        <taxon>Bacillota</taxon>
        <taxon>Bacilli</taxon>
        <taxon>Bacillales</taxon>
        <taxon>Bacillaceae</taxon>
        <taxon>Alkalibacillus</taxon>
    </lineage>
</organism>
<evidence type="ECO:0000313" key="1">
    <source>
        <dbReference type="EMBL" id="GEN45025.1"/>
    </source>
</evidence>
<dbReference type="AlphaFoldDB" id="A0A511W1Q2"/>
<dbReference type="Pfam" id="PF13040">
    <property type="entry name" value="Fur_reg_FbpB"/>
    <property type="match status" value="1"/>
</dbReference>
<dbReference type="InterPro" id="IPR025004">
    <property type="entry name" value="SenN/SenS"/>
</dbReference>
<proteinExistence type="predicted"/>
<keyword evidence="2" id="KW-1185">Reference proteome</keyword>
<sequence length="48" mass="5959">MRRKERLSFQALVKDEKEKIMNNQEELDKIYDKIEERMELVRNPKKHA</sequence>
<dbReference type="Proteomes" id="UP000321440">
    <property type="component" value="Unassembled WGS sequence"/>
</dbReference>
<name>A0A511W1Q2_9BACI</name>
<comment type="caution">
    <text evidence="1">The sequence shown here is derived from an EMBL/GenBank/DDBJ whole genome shotgun (WGS) entry which is preliminary data.</text>
</comment>
<reference evidence="1 2" key="1">
    <citation type="submission" date="2019-07" db="EMBL/GenBank/DDBJ databases">
        <title>Whole genome shotgun sequence of Alkalibacillus haloalkaliphilus NBRC 103110.</title>
        <authorList>
            <person name="Hosoyama A."/>
            <person name="Uohara A."/>
            <person name="Ohji S."/>
            <person name="Ichikawa N."/>
        </authorList>
    </citation>
    <scope>NUCLEOTIDE SEQUENCE [LARGE SCALE GENOMIC DNA]</scope>
    <source>
        <strain evidence="1 2">NBRC 103110</strain>
    </source>
</reference>
<evidence type="ECO:0008006" key="3">
    <source>
        <dbReference type="Google" id="ProtNLM"/>
    </source>
</evidence>
<dbReference type="EMBL" id="BJYA01000002">
    <property type="protein sequence ID" value="GEN45025.1"/>
    <property type="molecule type" value="Genomic_DNA"/>
</dbReference>
<gene>
    <name evidence="1" type="ORF">AHA02nite_08010</name>
</gene>
<accession>A0A511W1Q2</accession>
<evidence type="ECO:0000313" key="2">
    <source>
        <dbReference type="Proteomes" id="UP000321440"/>
    </source>
</evidence>